<dbReference type="Gramene" id="Pp3c13_12200V3.2">
    <property type="protein sequence ID" value="Pp3c13_12200V3.2"/>
    <property type="gene ID" value="Pp3c13_12200"/>
</dbReference>
<organism evidence="1">
    <name type="scientific">Physcomitrium patens</name>
    <name type="common">Spreading-leaved earth moss</name>
    <name type="synonym">Physcomitrella patens</name>
    <dbReference type="NCBI Taxonomy" id="3218"/>
    <lineage>
        <taxon>Eukaryota</taxon>
        <taxon>Viridiplantae</taxon>
        <taxon>Streptophyta</taxon>
        <taxon>Embryophyta</taxon>
        <taxon>Bryophyta</taxon>
        <taxon>Bryophytina</taxon>
        <taxon>Bryopsida</taxon>
        <taxon>Funariidae</taxon>
        <taxon>Funariales</taxon>
        <taxon>Funariaceae</taxon>
        <taxon>Physcomitrium</taxon>
    </lineage>
</organism>
<dbReference type="PaxDb" id="3218-PP1S5_196V6.1"/>
<keyword evidence="3" id="KW-1185">Reference proteome</keyword>
<dbReference type="GeneID" id="112290211"/>
<dbReference type="RefSeq" id="XP_024392048.1">
    <property type="nucleotide sequence ID" value="XM_024536280.2"/>
</dbReference>
<gene>
    <name evidence="2" type="primary">LOC112290211</name>
    <name evidence="1" type="ORF">PHYPA_017269</name>
</gene>
<dbReference type="OMA" id="KEWSNIR"/>
<name>A0A2K1JLL2_PHYPA</name>
<dbReference type="PANTHER" id="PTHR31755">
    <property type="entry name" value="FOLATE RECEPTOR-LIKE"/>
    <property type="match status" value="1"/>
</dbReference>
<dbReference type="EnsemblPlants" id="Pp3c13_12200V3.1">
    <property type="protein sequence ID" value="Pp3c13_12200V3.1"/>
    <property type="gene ID" value="Pp3c13_12200"/>
</dbReference>
<dbReference type="Proteomes" id="UP000006727">
    <property type="component" value="Chromosome 13"/>
</dbReference>
<accession>A0A2K1JLL2</accession>
<dbReference type="Gramene" id="Pp3c13_12200V3.1">
    <property type="protein sequence ID" value="Pp3c13_12200V3.1"/>
    <property type="gene ID" value="Pp3c13_12200"/>
</dbReference>
<dbReference type="KEGG" id="ppp:112290211"/>
<evidence type="ECO:0000313" key="2">
    <source>
        <dbReference type="EnsemblPlants" id="Pp3c13_12200V3.1"/>
    </source>
</evidence>
<reference evidence="1 3" key="2">
    <citation type="journal article" date="2018" name="Plant J.">
        <title>The Physcomitrella patens chromosome-scale assembly reveals moss genome structure and evolution.</title>
        <authorList>
            <person name="Lang D."/>
            <person name="Ullrich K.K."/>
            <person name="Murat F."/>
            <person name="Fuchs J."/>
            <person name="Jenkins J."/>
            <person name="Haas F.B."/>
            <person name="Piednoel M."/>
            <person name="Gundlach H."/>
            <person name="Van Bel M."/>
            <person name="Meyberg R."/>
            <person name="Vives C."/>
            <person name="Morata J."/>
            <person name="Symeonidi A."/>
            <person name="Hiss M."/>
            <person name="Muchero W."/>
            <person name="Kamisugi Y."/>
            <person name="Saleh O."/>
            <person name="Blanc G."/>
            <person name="Decker E.L."/>
            <person name="van Gessel N."/>
            <person name="Grimwood J."/>
            <person name="Hayes R.D."/>
            <person name="Graham S.W."/>
            <person name="Gunter L.E."/>
            <person name="McDaniel S.F."/>
            <person name="Hoernstein S.N.W."/>
            <person name="Larsson A."/>
            <person name="Li F.W."/>
            <person name="Perroud P.F."/>
            <person name="Phillips J."/>
            <person name="Ranjan P."/>
            <person name="Rokshar D.S."/>
            <person name="Rothfels C.J."/>
            <person name="Schneider L."/>
            <person name="Shu S."/>
            <person name="Stevenson D.W."/>
            <person name="Thummler F."/>
            <person name="Tillich M."/>
            <person name="Villarreal Aguilar J.C."/>
            <person name="Widiez T."/>
            <person name="Wong G.K."/>
            <person name="Wymore A."/>
            <person name="Zhang Y."/>
            <person name="Zimmer A.D."/>
            <person name="Quatrano R.S."/>
            <person name="Mayer K.F.X."/>
            <person name="Goodstein D."/>
            <person name="Casacuberta J.M."/>
            <person name="Vandepoele K."/>
            <person name="Reski R."/>
            <person name="Cuming A.C."/>
            <person name="Tuskan G.A."/>
            <person name="Maumus F."/>
            <person name="Salse J."/>
            <person name="Schmutz J."/>
            <person name="Rensing S.A."/>
        </authorList>
    </citation>
    <scope>NUCLEOTIDE SEQUENCE [LARGE SCALE GENOMIC DNA]</scope>
    <source>
        <strain evidence="2 3">cv. Gransden 2004</strain>
    </source>
</reference>
<dbReference type="AlphaFoldDB" id="A0A2K1JLL2"/>
<sequence length="448" mass="50820">MTVAIASRVALTGALSGREYVSVTIPFGSLLVVNSRSRAQLQAWLVPNRKELIVGDQRRGVHGYVSRSSPSRGIAANAIEDKVSRSRLPHSNKKDDGEALKLSQDIGILKDSEAAARIRENSNESENMVDTKMNPVCDKLIDVFLVEKTKPEDWRILIAFSKEWPTIRPYFFRRCDSQAKAAVDPKKRADLLKLVRQMKEVDDDMQRHDKTIAMLKESPLELDTIVARHRQDFTGDFFQHLHLRIEACRNDAEKREELETLASNCLAAVEGHDRASVDEQNSDLAQMKYEDILSSPSLEAATAKIDHLAKTNQLDSTFMLLMTKAWASAKESTLMTDEAKDILYYLYKHARANMAKSVPKEVHIIRHLLSIEDPCQRLEEMEKAFTPGDELEGIYTEPEKLLEWISAVLEAFYSKQKGTLIKEAEGMLNPSFISRLVTLRDLIVKYFI</sequence>
<proteinExistence type="predicted"/>
<reference evidence="1 3" key="1">
    <citation type="journal article" date="2008" name="Science">
        <title>The Physcomitrella genome reveals evolutionary insights into the conquest of land by plants.</title>
        <authorList>
            <person name="Rensing S."/>
            <person name="Lang D."/>
            <person name="Zimmer A."/>
            <person name="Terry A."/>
            <person name="Salamov A."/>
            <person name="Shapiro H."/>
            <person name="Nishiyama T."/>
            <person name="Perroud P.-F."/>
            <person name="Lindquist E."/>
            <person name="Kamisugi Y."/>
            <person name="Tanahashi T."/>
            <person name="Sakakibara K."/>
            <person name="Fujita T."/>
            <person name="Oishi K."/>
            <person name="Shin-I T."/>
            <person name="Kuroki Y."/>
            <person name="Toyoda A."/>
            <person name="Suzuki Y."/>
            <person name="Hashimoto A."/>
            <person name="Yamaguchi K."/>
            <person name="Sugano A."/>
            <person name="Kohara Y."/>
            <person name="Fujiyama A."/>
            <person name="Anterola A."/>
            <person name="Aoki S."/>
            <person name="Ashton N."/>
            <person name="Barbazuk W.B."/>
            <person name="Barker E."/>
            <person name="Bennetzen J."/>
            <person name="Bezanilla M."/>
            <person name="Blankenship R."/>
            <person name="Cho S.H."/>
            <person name="Dutcher S."/>
            <person name="Estelle M."/>
            <person name="Fawcett J.A."/>
            <person name="Gundlach H."/>
            <person name="Hanada K."/>
            <person name="Heyl A."/>
            <person name="Hicks K.A."/>
            <person name="Hugh J."/>
            <person name="Lohr M."/>
            <person name="Mayer K."/>
            <person name="Melkozernov A."/>
            <person name="Murata T."/>
            <person name="Nelson D."/>
            <person name="Pils B."/>
            <person name="Prigge M."/>
            <person name="Reiss B."/>
            <person name="Renner T."/>
            <person name="Rombauts S."/>
            <person name="Rushton P."/>
            <person name="Sanderfoot A."/>
            <person name="Schween G."/>
            <person name="Shiu S.-H."/>
            <person name="Stueber K."/>
            <person name="Theodoulou F.L."/>
            <person name="Tu H."/>
            <person name="Van de Peer Y."/>
            <person name="Verrier P.J."/>
            <person name="Waters E."/>
            <person name="Wood A."/>
            <person name="Yang L."/>
            <person name="Cove D."/>
            <person name="Cuming A."/>
            <person name="Hasebe M."/>
            <person name="Lucas S."/>
            <person name="Mishler D.B."/>
            <person name="Reski R."/>
            <person name="Grigoriev I."/>
            <person name="Quatrano R.S."/>
            <person name="Boore J.L."/>
        </authorList>
    </citation>
    <scope>NUCLEOTIDE SEQUENCE [LARGE SCALE GENOMIC DNA]</scope>
    <source>
        <strain evidence="2 3">cv. Gransden 2004</strain>
    </source>
</reference>
<dbReference type="OrthoDB" id="509361at2759"/>
<dbReference type="EnsemblPlants" id="Pp3c13_12200V3.2">
    <property type="protein sequence ID" value="Pp3c13_12200V3.2"/>
    <property type="gene ID" value="Pp3c13_12200"/>
</dbReference>
<evidence type="ECO:0000313" key="1">
    <source>
        <dbReference type="EMBL" id="PNR42440.1"/>
    </source>
</evidence>
<dbReference type="EMBL" id="ABEU02000013">
    <property type="protein sequence ID" value="PNR42440.1"/>
    <property type="molecule type" value="Genomic_DNA"/>
</dbReference>
<protein>
    <submittedName>
        <fullName evidence="1 2">Uncharacterized protein</fullName>
    </submittedName>
</protein>
<evidence type="ECO:0000313" key="3">
    <source>
        <dbReference type="Proteomes" id="UP000006727"/>
    </source>
</evidence>
<dbReference type="FunCoup" id="A0A2K1JLL2">
    <property type="interactions" value="1472"/>
</dbReference>
<dbReference type="PANTHER" id="PTHR31755:SF3">
    <property type="entry name" value="EXOCYST COMPLEX COMPONENT SEC6"/>
    <property type="match status" value="1"/>
</dbReference>
<reference evidence="2" key="3">
    <citation type="submission" date="2020-12" db="UniProtKB">
        <authorList>
            <consortium name="EnsemblPlants"/>
        </authorList>
    </citation>
    <scope>IDENTIFICATION</scope>
</reference>
<dbReference type="InterPro" id="IPR040320">
    <property type="entry name" value="At4g37920-like"/>
</dbReference>